<proteinExistence type="predicted"/>
<gene>
    <name evidence="2" type="ORF">H9807_03410</name>
</gene>
<evidence type="ECO:0000313" key="3">
    <source>
        <dbReference type="Proteomes" id="UP000824108"/>
    </source>
</evidence>
<reference evidence="2" key="2">
    <citation type="submission" date="2021-04" db="EMBL/GenBank/DDBJ databases">
        <authorList>
            <person name="Gilroy R."/>
        </authorList>
    </citation>
    <scope>NUCLEOTIDE SEQUENCE</scope>
    <source>
        <strain evidence="2">CHK118-2852</strain>
    </source>
</reference>
<protein>
    <submittedName>
        <fullName evidence="2">Uncharacterized protein</fullName>
    </submittedName>
</protein>
<evidence type="ECO:0000313" key="2">
    <source>
        <dbReference type="EMBL" id="HIZ91153.1"/>
    </source>
</evidence>
<accession>A0A9D2GW65</accession>
<reference evidence="2" key="1">
    <citation type="journal article" date="2021" name="PeerJ">
        <title>Extensive microbial diversity within the chicken gut microbiome revealed by metagenomics and culture.</title>
        <authorList>
            <person name="Gilroy R."/>
            <person name="Ravi A."/>
            <person name="Getino M."/>
            <person name="Pursley I."/>
            <person name="Horton D.L."/>
            <person name="Alikhan N.F."/>
            <person name="Baker D."/>
            <person name="Gharbi K."/>
            <person name="Hall N."/>
            <person name="Watson M."/>
            <person name="Adriaenssens E.M."/>
            <person name="Foster-Nyarko E."/>
            <person name="Jarju S."/>
            <person name="Secka A."/>
            <person name="Antonio M."/>
            <person name="Oren A."/>
            <person name="Chaudhuri R.R."/>
            <person name="La Ragione R."/>
            <person name="Hildebrand F."/>
            <person name="Pallen M.J."/>
        </authorList>
    </citation>
    <scope>NUCLEOTIDE SEQUENCE</scope>
    <source>
        <strain evidence="2">CHK118-2852</strain>
    </source>
</reference>
<dbReference type="Proteomes" id="UP000824108">
    <property type="component" value="Unassembled WGS sequence"/>
</dbReference>
<feature type="chain" id="PRO_5039127347" evidence="1">
    <location>
        <begin position="24"/>
        <end position="408"/>
    </location>
</feature>
<dbReference type="InterPro" id="IPR058093">
    <property type="entry name" value="LA_2272-like"/>
</dbReference>
<feature type="signal peptide" evidence="1">
    <location>
        <begin position="1"/>
        <end position="23"/>
    </location>
</feature>
<name>A0A9D2GW65_9BACE</name>
<dbReference type="AlphaFoldDB" id="A0A9D2GW65"/>
<evidence type="ECO:0000256" key="1">
    <source>
        <dbReference type="SAM" id="SignalP"/>
    </source>
</evidence>
<comment type="caution">
    <text evidence="2">The sequence shown here is derived from an EMBL/GenBank/DDBJ whole genome shotgun (WGS) entry which is preliminary data.</text>
</comment>
<keyword evidence="1" id="KW-0732">Signal</keyword>
<sequence>MKKIYFSTLFMSLLMAGTLFVQSQPSISNIRKPIGINLSLWKRISTQPNDTTRSTFLNIGLFSSINNLNGLGTNVIGSITRHNVCGLQVAGFSNMTGGIMKGIQVAGITNINGNYTRGISISGLVGINGSQSYGLLVSGLCNILGDANKGATLAGLLNFAGKDIAGIHISGLANISGENYKGTALSGVLNVVGGNMKGWQVSGIANITATDMNGLQTAAIGNVTGNELRGVQIGLLNMAQKGKGVQIGLFNYYKEDFDGFQIGLVNANPQTRVQLMVFGGNHTKVNVAARFKNKLFYTILGVGTPYFSFSDQFSGSLFYRAGMELSLYKSLSVSGDLGYQHIETFQNKNNGCPKRLYALQPRVNLEYRLNEKMGFFVTGGYSWDRPYTVNRNYSKGWIIEGGIILFKY</sequence>
<dbReference type="NCBIfam" id="NF047436">
    <property type="entry name" value="LA_2272_repeat"/>
    <property type="match status" value="2"/>
</dbReference>
<organism evidence="2 3">
    <name type="scientific">Candidatus Bacteroides merdavium</name>
    <dbReference type="NCBI Taxonomy" id="2838472"/>
    <lineage>
        <taxon>Bacteria</taxon>
        <taxon>Pseudomonadati</taxon>
        <taxon>Bacteroidota</taxon>
        <taxon>Bacteroidia</taxon>
        <taxon>Bacteroidales</taxon>
        <taxon>Bacteroidaceae</taxon>
        <taxon>Bacteroides</taxon>
    </lineage>
</organism>
<dbReference type="EMBL" id="DXAV01000029">
    <property type="protein sequence ID" value="HIZ91153.1"/>
    <property type="molecule type" value="Genomic_DNA"/>
</dbReference>